<evidence type="ECO:0000256" key="1">
    <source>
        <dbReference type="SAM" id="SignalP"/>
    </source>
</evidence>
<sequence>MRLKYSLIIAVLLLTTQVQAQELQARVTVLAQKVPTSVNKNIFNTLQTQLTNLLNSRKWTSDEFQPQEKITCNFLITITDMPQTDIYKATLTVQAARPVYNSSYQSPIVNYQDADFAFKYVEFQPVEFNENRVQGTDPIVGNLTATIAYYAYIILGIDYDSYALKSGVPFFQRAQNIVSNAPESRDISGWKAFDGLRNRYWLAENFNNNRYNLLHDAIYSHYRGGLDSMYDNENAGRKNILESLSRLQSINQENPNLMIMQFLMQGKTQEYTGVFKKAAPQDKALAAELLSQIDVANSAKYKQELR</sequence>
<dbReference type="AlphaFoldDB" id="A0A3E1NDK6"/>
<evidence type="ECO:0000313" key="2">
    <source>
        <dbReference type="EMBL" id="RFM26049.1"/>
    </source>
</evidence>
<feature type="signal peptide" evidence="1">
    <location>
        <begin position="1"/>
        <end position="20"/>
    </location>
</feature>
<keyword evidence="3" id="KW-1185">Reference proteome</keyword>
<protein>
    <submittedName>
        <fullName evidence="2">DUF4835 family protein</fullName>
    </submittedName>
</protein>
<dbReference type="Pfam" id="PF16119">
    <property type="entry name" value="DUF4835"/>
    <property type="match status" value="1"/>
</dbReference>
<dbReference type="RefSeq" id="WP_116849499.1">
    <property type="nucleotide sequence ID" value="NZ_QTJU01000012.1"/>
</dbReference>
<comment type="caution">
    <text evidence="2">The sequence shown here is derived from an EMBL/GenBank/DDBJ whole genome shotgun (WGS) entry which is preliminary data.</text>
</comment>
<gene>
    <name evidence="2" type="ORF">DXN05_22265</name>
</gene>
<dbReference type="OrthoDB" id="9773381at2"/>
<proteinExistence type="predicted"/>
<reference evidence="2 3" key="1">
    <citation type="submission" date="2018-08" db="EMBL/GenBank/DDBJ databases">
        <title>Chitinophagaceae sp. K23C18032701, a novel bacterium isolated from forest soil.</title>
        <authorList>
            <person name="Wang C."/>
        </authorList>
    </citation>
    <scope>NUCLEOTIDE SEQUENCE [LARGE SCALE GENOMIC DNA]</scope>
    <source>
        <strain evidence="2 3">K23C18032701</strain>
    </source>
</reference>
<name>A0A3E1NDK6_9BACT</name>
<evidence type="ECO:0000313" key="3">
    <source>
        <dbReference type="Proteomes" id="UP000261284"/>
    </source>
</evidence>
<feature type="chain" id="PRO_5017656945" evidence="1">
    <location>
        <begin position="21"/>
        <end position="306"/>
    </location>
</feature>
<organism evidence="2 3">
    <name type="scientific">Deminuibacter soli</name>
    <dbReference type="NCBI Taxonomy" id="2291815"/>
    <lineage>
        <taxon>Bacteria</taxon>
        <taxon>Pseudomonadati</taxon>
        <taxon>Bacteroidota</taxon>
        <taxon>Chitinophagia</taxon>
        <taxon>Chitinophagales</taxon>
        <taxon>Chitinophagaceae</taxon>
        <taxon>Deminuibacter</taxon>
    </lineage>
</organism>
<accession>A0A3E1NDK6</accession>
<dbReference type="EMBL" id="QTJU01000012">
    <property type="protein sequence ID" value="RFM26049.1"/>
    <property type="molecule type" value="Genomic_DNA"/>
</dbReference>
<dbReference type="Proteomes" id="UP000261284">
    <property type="component" value="Unassembled WGS sequence"/>
</dbReference>
<dbReference type="InterPro" id="IPR032274">
    <property type="entry name" value="DUF4835"/>
</dbReference>
<keyword evidence="1" id="KW-0732">Signal</keyword>